<proteinExistence type="inferred from homology"/>
<evidence type="ECO:0000256" key="4">
    <source>
        <dbReference type="ARBA" id="ARBA00022975"/>
    </source>
</evidence>
<dbReference type="PANTHER" id="PTHR43375:SF1">
    <property type="entry name" value="OROTIDINE 5'-PHOSPHATE DECARBOXYLASE"/>
    <property type="match status" value="1"/>
</dbReference>
<dbReference type="Pfam" id="PF00215">
    <property type="entry name" value="OMPdecase"/>
    <property type="match status" value="1"/>
</dbReference>
<evidence type="ECO:0000256" key="6">
    <source>
        <dbReference type="ARBA" id="ARBA00049157"/>
    </source>
</evidence>
<dbReference type="Gene3D" id="3.20.20.70">
    <property type="entry name" value="Aldolase class I"/>
    <property type="match status" value="1"/>
</dbReference>
<dbReference type="RefSeq" id="WP_012875236.1">
    <property type="nucleotide sequence ID" value="NC_013525.1"/>
</dbReference>
<dbReference type="AlphaFoldDB" id="D1CBN6"/>
<evidence type="ECO:0000256" key="5">
    <source>
        <dbReference type="ARBA" id="ARBA00023239"/>
    </source>
</evidence>
<keyword evidence="4 7" id="KW-0665">Pyrimidine biosynthesis</keyword>
<evidence type="ECO:0000256" key="2">
    <source>
        <dbReference type="ARBA" id="ARBA00008847"/>
    </source>
</evidence>
<dbReference type="EC" id="4.1.1.23" evidence="7"/>
<comment type="similarity">
    <text evidence="2 7">Belongs to the OMP decarboxylase family. Type 2 subfamily.</text>
</comment>
<accession>D1CBN6</accession>
<comment type="pathway">
    <text evidence="1 7">Pyrimidine metabolism; UMP biosynthesis via de novo pathway; UMP from orotate: step 2/2.</text>
</comment>
<evidence type="ECO:0000256" key="3">
    <source>
        <dbReference type="ARBA" id="ARBA00022793"/>
    </source>
</evidence>
<dbReference type="SMART" id="SM00934">
    <property type="entry name" value="OMPdecase"/>
    <property type="match status" value="1"/>
</dbReference>
<dbReference type="SUPFAM" id="SSF51366">
    <property type="entry name" value="Ribulose-phoshate binding barrel"/>
    <property type="match status" value="1"/>
</dbReference>
<name>D1CBN6_THET1</name>
<evidence type="ECO:0000313" key="10">
    <source>
        <dbReference type="Proteomes" id="UP000000323"/>
    </source>
</evidence>
<dbReference type="InterPro" id="IPR011060">
    <property type="entry name" value="RibuloseP-bd_barrel"/>
</dbReference>
<comment type="catalytic activity">
    <reaction evidence="6 7">
        <text>orotidine 5'-phosphate + H(+) = UMP + CO2</text>
        <dbReference type="Rhea" id="RHEA:11596"/>
        <dbReference type="ChEBI" id="CHEBI:15378"/>
        <dbReference type="ChEBI" id="CHEBI:16526"/>
        <dbReference type="ChEBI" id="CHEBI:57538"/>
        <dbReference type="ChEBI" id="CHEBI:57865"/>
        <dbReference type="EC" id="4.1.1.23"/>
    </reaction>
</comment>
<dbReference type="HOGENOM" id="CLU_060704_1_0_0"/>
<evidence type="ECO:0000256" key="7">
    <source>
        <dbReference type="HAMAP-Rule" id="MF_01215"/>
    </source>
</evidence>
<dbReference type="GO" id="GO:0004590">
    <property type="term" value="F:orotidine-5'-phosphate decarboxylase activity"/>
    <property type="evidence" value="ECO:0007669"/>
    <property type="project" value="UniProtKB-UniRule"/>
</dbReference>
<dbReference type="CDD" id="cd04725">
    <property type="entry name" value="OMP_decarboxylase_like"/>
    <property type="match status" value="1"/>
</dbReference>
<keyword evidence="3 7" id="KW-0210">Decarboxylase</keyword>
<keyword evidence="5 7" id="KW-0456">Lyase</keyword>
<dbReference type="InterPro" id="IPR013785">
    <property type="entry name" value="Aldolase_TIM"/>
</dbReference>
<evidence type="ECO:0000256" key="1">
    <source>
        <dbReference type="ARBA" id="ARBA00004861"/>
    </source>
</evidence>
<evidence type="ECO:0000313" key="9">
    <source>
        <dbReference type="EMBL" id="ACZ42201.1"/>
    </source>
</evidence>
<feature type="domain" description="Orotidine 5'-phosphate decarboxylase" evidence="8">
    <location>
        <begin position="17"/>
        <end position="252"/>
    </location>
</feature>
<dbReference type="EMBL" id="CP001825">
    <property type="protein sequence ID" value="ACZ42201.1"/>
    <property type="molecule type" value="Genomic_DNA"/>
</dbReference>
<dbReference type="OrthoDB" id="9808470at2"/>
<dbReference type="HAMAP" id="MF_01215">
    <property type="entry name" value="OMPdecase_type2"/>
    <property type="match status" value="1"/>
</dbReference>
<dbReference type="GO" id="GO:0006207">
    <property type="term" value="P:'de novo' pyrimidine nucleobase biosynthetic process"/>
    <property type="evidence" value="ECO:0007669"/>
    <property type="project" value="InterPro"/>
</dbReference>
<organism evidence="9 10">
    <name type="scientific">Thermobaculum terrenum (strain ATCC BAA-798 / CCMEE 7001 / YNP1)</name>
    <dbReference type="NCBI Taxonomy" id="525904"/>
    <lineage>
        <taxon>Bacteria</taxon>
        <taxon>Bacillati</taxon>
        <taxon>Chloroflexota</taxon>
        <taxon>Chloroflexia</taxon>
        <taxon>Candidatus Thermobaculales</taxon>
        <taxon>Candidatus Thermobaculaceae</taxon>
        <taxon>Thermobaculum</taxon>
    </lineage>
</organism>
<dbReference type="GO" id="GO:0044205">
    <property type="term" value="P:'de novo' UMP biosynthetic process"/>
    <property type="evidence" value="ECO:0007669"/>
    <property type="project" value="UniProtKB-UniRule"/>
</dbReference>
<dbReference type="eggNOG" id="COG0284">
    <property type="taxonomic scope" value="Bacteria"/>
</dbReference>
<reference evidence="10" key="1">
    <citation type="journal article" date="2010" name="Stand. Genomic Sci.">
        <title>Complete genome sequence of 'Thermobaculum terrenum' type strain (YNP1).</title>
        <authorList>
            <person name="Kiss H."/>
            <person name="Cleland D."/>
            <person name="Lapidus A."/>
            <person name="Lucas S."/>
            <person name="Glavina Del Rio T."/>
            <person name="Nolan M."/>
            <person name="Tice H."/>
            <person name="Han C."/>
            <person name="Goodwin L."/>
            <person name="Pitluck S."/>
            <person name="Liolios K."/>
            <person name="Ivanova N."/>
            <person name="Mavromatis K."/>
            <person name="Ovchinnikova G."/>
            <person name="Pati A."/>
            <person name="Chen A."/>
            <person name="Palaniappan K."/>
            <person name="Land M."/>
            <person name="Hauser L."/>
            <person name="Chang Y."/>
            <person name="Jeffries C."/>
            <person name="Lu M."/>
            <person name="Brettin T."/>
            <person name="Detter J."/>
            <person name="Goker M."/>
            <person name="Tindall B."/>
            <person name="Beck B."/>
            <person name="McDermott T."/>
            <person name="Woyke T."/>
            <person name="Bristow J."/>
            <person name="Eisen J."/>
            <person name="Markowitz V."/>
            <person name="Hugenholtz P."/>
            <person name="Kyrpides N."/>
            <person name="Klenk H."/>
            <person name="Cheng J."/>
        </authorList>
    </citation>
    <scope>NUCLEOTIDE SEQUENCE [LARGE SCALE GENOMIC DNA]</scope>
    <source>
        <strain evidence="10">ATCC BAA-798 / YNP1</strain>
    </source>
</reference>
<dbReference type="PANTHER" id="PTHR43375">
    <property type="entry name" value="OROTIDINE 5'-PHOSPHATE DECARBOXYLASE"/>
    <property type="match status" value="1"/>
</dbReference>
<sequence>MRFMDKLKRIQEAHNTLLCVGLDPELDFLPEGFERSHRGVLDFNRAVIDATSDLVCAYKLNFAFYEAMGADGFNLLQSTLELIPTGVVTIADAKRGDIPNTSRMYAKAIFEVLGFDSVTVNPYMGLDSMMPFFGYHEKGVWVLCRTSNSGGADIQLLEVDDTPLYQLVASMVTRDNYAADVGLVVGATAPDELEQVRRIAPKHPLLIPGIGAQGGDLVAAVGASRSGPVVINVSRSIIHGPVDGIRARAEKLWSEINALRAGYP</sequence>
<gene>
    <name evidence="7" type="primary">pyrF</name>
    <name evidence="9" type="ordered locus">Tter_1293</name>
</gene>
<protein>
    <recommendedName>
        <fullName evidence="7">Orotidine 5'-phosphate decarboxylase</fullName>
        <ecNumber evidence="7">4.1.1.23</ecNumber>
    </recommendedName>
    <alternativeName>
        <fullName evidence="7">OMP decarboxylase</fullName>
        <shortName evidence="7">OMPDCase</shortName>
        <shortName evidence="7">OMPdecase</shortName>
    </alternativeName>
</protein>
<evidence type="ECO:0000259" key="8">
    <source>
        <dbReference type="SMART" id="SM00934"/>
    </source>
</evidence>
<dbReference type="InterPro" id="IPR001754">
    <property type="entry name" value="OMPdeCOase_dom"/>
</dbReference>
<dbReference type="KEGG" id="ttr:Tter_1293"/>
<feature type="active site" description="Proton donor" evidence="7">
    <location>
        <position position="94"/>
    </location>
</feature>
<dbReference type="STRING" id="525904.Tter_1293"/>
<dbReference type="UniPathway" id="UPA00070">
    <property type="reaction ID" value="UER00120"/>
</dbReference>
<keyword evidence="10" id="KW-1185">Reference proteome</keyword>
<dbReference type="InterPro" id="IPR011995">
    <property type="entry name" value="OMPdecase_type-2"/>
</dbReference>
<dbReference type="NCBIfam" id="TIGR02127">
    <property type="entry name" value="pyrF_sub2"/>
    <property type="match status" value="1"/>
</dbReference>
<dbReference type="Proteomes" id="UP000000323">
    <property type="component" value="Chromosome 1"/>
</dbReference>